<dbReference type="EMBL" id="JAEINI020000002">
    <property type="protein sequence ID" value="MCB5226211.1"/>
    <property type="molecule type" value="Genomic_DNA"/>
</dbReference>
<protein>
    <submittedName>
        <fullName evidence="2">Phage terminase small subunit P27 family</fullName>
    </submittedName>
</protein>
<name>A0ABS8C1L0_9ALTE</name>
<evidence type="ECO:0000313" key="3">
    <source>
        <dbReference type="Proteomes" id="UP000633814"/>
    </source>
</evidence>
<dbReference type="InterPro" id="IPR006448">
    <property type="entry name" value="Phage_term_ssu_P27"/>
</dbReference>
<organism evidence="2 3">
    <name type="scientific">Alishewanella maricola</name>
    <dbReference type="NCBI Taxonomy" id="2795740"/>
    <lineage>
        <taxon>Bacteria</taxon>
        <taxon>Pseudomonadati</taxon>
        <taxon>Pseudomonadota</taxon>
        <taxon>Gammaproteobacteria</taxon>
        <taxon>Alteromonadales</taxon>
        <taxon>Alteromonadaceae</taxon>
        <taxon>Alishewanella</taxon>
    </lineage>
</organism>
<gene>
    <name evidence="2" type="ORF">JAO78_005215</name>
</gene>
<accession>A0ABS8C1L0</accession>
<proteinExistence type="predicted"/>
<sequence>MTGKSVVPGRGRKPKPTARKVAAGNPGKRKLNDREPSYSEIQSVDAPEWLSADAATMWTLVTTELIREGVLTVTDLHNVEAFCTSYSNWRIAQKEIDQNGITVEGATGGLQKNPAVTVANESLRQIVTFGSLLGLDPSSRSRLMGSAKKPVGNQFSEF</sequence>
<reference evidence="2 3" key="1">
    <citation type="submission" date="2021-10" db="EMBL/GenBank/DDBJ databases">
        <title>Alishewanella koreense sp. nov. isolated from seawater of southwestern coast in South Korea and the proposal for the reclassification of Rheinheimera perlucida and Rheinheimera tuosuensis as Arsukibacterium perlucida and Arsukibacterium tuosuensis.</title>
        <authorList>
            <person name="Kim K.H."/>
            <person name="Ruan W."/>
            <person name="Kim K.R."/>
            <person name="Baek J.H."/>
            <person name="Jeon C.O."/>
        </authorList>
    </citation>
    <scope>NUCLEOTIDE SEQUENCE [LARGE SCALE GENOMIC DNA]</scope>
    <source>
        <strain evidence="2 3">16-MA</strain>
    </source>
</reference>
<dbReference type="Proteomes" id="UP000633814">
    <property type="component" value="Unassembled WGS sequence"/>
</dbReference>
<dbReference type="PROSITE" id="PS00221">
    <property type="entry name" value="MIP"/>
    <property type="match status" value="1"/>
</dbReference>
<dbReference type="InterPro" id="IPR022357">
    <property type="entry name" value="MIP_CS"/>
</dbReference>
<comment type="caution">
    <text evidence="2">The sequence shown here is derived from an EMBL/GenBank/DDBJ whole genome shotgun (WGS) entry which is preliminary data.</text>
</comment>
<evidence type="ECO:0000313" key="2">
    <source>
        <dbReference type="EMBL" id="MCB5226211.1"/>
    </source>
</evidence>
<dbReference type="NCBIfam" id="TIGR01558">
    <property type="entry name" value="sm_term_P27"/>
    <property type="match status" value="1"/>
</dbReference>
<evidence type="ECO:0000256" key="1">
    <source>
        <dbReference type="SAM" id="MobiDB-lite"/>
    </source>
</evidence>
<dbReference type="Pfam" id="PF05119">
    <property type="entry name" value="Terminase_4"/>
    <property type="match status" value="1"/>
</dbReference>
<keyword evidence="3" id="KW-1185">Reference proteome</keyword>
<dbReference type="RefSeq" id="WP_226750297.1">
    <property type="nucleotide sequence ID" value="NZ_JAEINI020000002.1"/>
</dbReference>
<feature type="region of interest" description="Disordered" evidence="1">
    <location>
        <begin position="1"/>
        <end position="38"/>
    </location>
</feature>